<gene>
    <name evidence="1" type="ORF">FM119_02550</name>
</gene>
<reference evidence="2" key="1">
    <citation type="submission" date="2017-02" db="EMBL/GenBank/DDBJ databases">
        <authorList>
            <person name="Dridi B."/>
        </authorList>
    </citation>
    <scope>NUCLEOTIDE SEQUENCE [LARGE SCALE GENOMIC DNA]</scope>
    <source>
        <strain evidence="2">EB411</strain>
    </source>
</reference>
<sequence>MATYTGTLTDCGFSAALSSPRVLFIPGDSAAGISKQAGRVIATKPVQATLSADGSFSVNVVSSEELIGARESTVPYTVRVEWLDQAGQYVGLDVYQVMLRAAGGRVADMVDPRLSQPAHVIVSEVEPAVWPVGWVWVDSYTGDARRKVS</sequence>
<proteinExistence type="predicted"/>
<evidence type="ECO:0000313" key="2">
    <source>
        <dbReference type="Proteomes" id="UP000196778"/>
    </source>
</evidence>
<dbReference type="RefSeq" id="WP_087136136.1">
    <property type="nucleotide sequence ID" value="NZ_FUKR01000016.1"/>
</dbReference>
<organism evidence="1 2">
    <name type="scientific">Mycetocola reblochoni REB411</name>
    <dbReference type="NCBI Taxonomy" id="1255698"/>
    <lineage>
        <taxon>Bacteria</taxon>
        <taxon>Bacillati</taxon>
        <taxon>Actinomycetota</taxon>
        <taxon>Actinomycetes</taxon>
        <taxon>Micrococcales</taxon>
        <taxon>Microbacteriaceae</taxon>
        <taxon>Mycetocola</taxon>
    </lineage>
</organism>
<name>A0A1R4IP32_9MICO</name>
<dbReference type="Proteomes" id="UP000196778">
    <property type="component" value="Unassembled WGS sequence"/>
</dbReference>
<dbReference type="AlphaFoldDB" id="A0A1R4IP32"/>
<evidence type="ECO:0000313" key="1">
    <source>
        <dbReference type="EMBL" id="SJN20993.1"/>
    </source>
</evidence>
<protein>
    <submittedName>
        <fullName evidence="1">Uncharacterized protein</fullName>
    </submittedName>
</protein>
<dbReference type="EMBL" id="FUKR01000016">
    <property type="protein sequence ID" value="SJN20993.1"/>
    <property type="molecule type" value="Genomic_DNA"/>
</dbReference>
<dbReference type="OrthoDB" id="5126179at2"/>
<accession>A0A1R4IP32</accession>
<keyword evidence="2" id="KW-1185">Reference proteome</keyword>